<protein>
    <submittedName>
        <fullName evidence="3">EF hand repeat-containing protein</fullName>
    </submittedName>
</protein>
<dbReference type="EMBL" id="AP017378">
    <property type="protein sequence ID" value="BBD09506.1"/>
    <property type="molecule type" value="Genomic_DNA"/>
</dbReference>
<organism evidence="3 4">
    <name type="scientific">Desulfovibrio ferrophilus</name>
    <dbReference type="NCBI Taxonomy" id="241368"/>
    <lineage>
        <taxon>Bacteria</taxon>
        <taxon>Pseudomonadati</taxon>
        <taxon>Thermodesulfobacteriota</taxon>
        <taxon>Desulfovibrionia</taxon>
        <taxon>Desulfovibrionales</taxon>
        <taxon>Desulfovibrionaceae</taxon>
        <taxon>Desulfovibrio</taxon>
    </lineage>
</organism>
<feature type="domain" description="EF-hand" evidence="2">
    <location>
        <begin position="34"/>
        <end position="69"/>
    </location>
</feature>
<dbReference type="RefSeq" id="WP_126380508.1">
    <property type="nucleotide sequence ID" value="NZ_AP017378.1"/>
</dbReference>
<proteinExistence type="predicted"/>
<dbReference type="Pfam" id="PF13833">
    <property type="entry name" value="EF-hand_8"/>
    <property type="match status" value="1"/>
</dbReference>
<dbReference type="SMART" id="SM00054">
    <property type="entry name" value="EFh"/>
    <property type="match status" value="2"/>
</dbReference>
<dbReference type="Gene3D" id="1.10.238.10">
    <property type="entry name" value="EF-hand"/>
    <property type="match status" value="2"/>
</dbReference>
<dbReference type="InterPro" id="IPR018247">
    <property type="entry name" value="EF_Hand_1_Ca_BS"/>
</dbReference>
<dbReference type="SUPFAM" id="SSF47473">
    <property type="entry name" value="EF-hand"/>
    <property type="match status" value="1"/>
</dbReference>
<feature type="compositionally biased region" description="Acidic residues" evidence="1">
    <location>
        <begin position="89"/>
        <end position="102"/>
    </location>
</feature>
<reference evidence="3 4" key="1">
    <citation type="journal article" date="2018" name="Sci. Adv.">
        <title>Multi-heme cytochromes provide a pathway for survival in energy-limited environments.</title>
        <authorList>
            <person name="Deng X."/>
            <person name="Dohmae N."/>
            <person name="Nealson K.H."/>
            <person name="Hashimoto K."/>
            <person name="Okamoto A."/>
        </authorList>
    </citation>
    <scope>NUCLEOTIDE SEQUENCE [LARGE SCALE GENOMIC DNA]</scope>
    <source>
        <strain evidence="3 4">IS5</strain>
    </source>
</reference>
<dbReference type="GO" id="GO:0005509">
    <property type="term" value="F:calcium ion binding"/>
    <property type="evidence" value="ECO:0007669"/>
    <property type="project" value="InterPro"/>
</dbReference>
<dbReference type="Proteomes" id="UP000269883">
    <property type="component" value="Chromosome"/>
</dbReference>
<feature type="region of interest" description="Disordered" evidence="1">
    <location>
        <begin position="65"/>
        <end position="105"/>
    </location>
</feature>
<evidence type="ECO:0000256" key="1">
    <source>
        <dbReference type="SAM" id="MobiDB-lite"/>
    </source>
</evidence>
<dbReference type="KEGG" id="dfl:DFE_2780"/>
<dbReference type="InterPro" id="IPR011992">
    <property type="entry name" value="EF-hand-dom_pair"/>
</dbReference>
<dbReference type="InterPro" id="IPR002048">
    <property type="entry name" value="EF_hand_dom"/>
</dbReference>
<keyword evidence="4" id="KW-1185">Reference proteome</keyword>
<dbReference type="OrthoDB" id="9993273at2"/>
<accession>A0A2Z6B271</accession>
<feature type="region of interest" description="Disordered" evidence="1">
    <location>
        <begin position="182"/>
        <end position="202"/>
    </location>
</feature>
<evidence type="ECO:0000313" key="3">
    <source>
        <dbReference type="EMBL" id="BBD09506.1"/>
    </source>
</evidence>
<feature type="compositionally biased region" description="Polar residues" evidence="1">
    <location>
        <begin position="190"/>
        <end position="202"/>
    </location>
</feature>
<evidence type="ECO:0000259" key="2">
    <source>
        <dbReference type="PROSITE" id="PS50222"/>
    </source>
</evidence>
<dbReference type="AlphaFoldDB" id="A0A2Z6B271"/>
<dbReference type="PROSITE" id="PS50222">
    <property type="entry name" value="EF_HAND_2"/>
    <property type="match status" value="2"/>
</dbReference>
<feature type="domain" description="EF-hand" evidence="2">
    <location>
        <begin position="110"/>
        <end position="145"/>
    </location>
</feature>
<evidence type="ECO:0000313" key="4">
    <source>
        <dbReference type="Proteomes" id="UP000269883"/>
    </source>
</evidence>
<dbReference type="PROSITE" id="PS00018">
    <property type="entry name" value="EF_HAND_1"/>
    <property type="match status" value="2"/>
</dbReference>
<gene>
    <name evidence="3" type="ORF">DFE_2780</name>
</gene>
<name>A0A2Z6B271_9BACT</name>
<sequence length="202" mass="20819">MSISGVEGQGAMSMQEIMDLMGGGSAESSSGAGFSSEMTDKLMTEFDSDGDGSLNETELAALTEKMQGMQDMMASLAQAMRGQPGEQGESGDESSTEDEEVPDVAGAFMESMFGSEESIDEADANGDGIVSEDELSDYLGAQFEEMQAQKGTTGKSQSLGQQLMDQAMSAYQVAADSSLSDSALSMFGGSDSTSTASVNAVA</sequence>
<dbReference type="Pfam" id="PF13202">
    <property type="entry name" value="EF-hand_5"/>
    <property type="match status" value="1"/>
</dbReference>